<accession>A0A6J4K5Q8</accession>
<dbReference type="Pfam" id="PF13578">
    <property type="entry name" value="Methyltransf_24"/>
    <property type="match status" value="1"/>
</dbReference>
<proteinExistence type="predicted"/>
<reference evidence="1" key="1">
    <citation type="submission" date="2020-02" db="EMBL/GenBank/DDBJ databases">
        <authorList>
            <person name="Meier V. D."/>
        </authorList>
    </citation>
    <scope>NUCLEOTIDE SEQUENCE</scope>
    <source>
        <strain evidence="1">AVDCRST_MAG56</strain>
    </source>
</reference>
<gene>
    <name evidence="1" type="ORF">AVDCRST_MAG56-5058</name>
</gene>
<evidence type="ECO:0000313" key="1">
    <source>
        <dbReference type="EMBL" id="CAA9296345.1"/>
    </source>
</evidence>
<dbReference type="SUPFAM" id="SSF53335">
    <property type="entry name" value="S-adenosyl-L-methionine-dependent methyltransferases"/>
    <property type="match status" value="1"/>
</dbReference>
<evidence type="ECO:0008006" key="2">
    <source>
        <dbReference type="Google" id="ProtNLM"/>
    </source>
</evidence>
<dbReference type="EMBL" id="CADCTQ010000420">
    <property type="protein sequence ID" value="CAA9296345.1"/>
    <property type="molecule type" value="Genomic_DNA"/>
</dbReference>
<dbReference type="AlphaFoldDB" id="A0A6J4K5Q8"/>
<organism evidence="1">
    <name type="scientific">uncultured Cytophagales bacterium</name>
    <dbReference type="NCBI Taxonomy" id="158755"/>
    <lineage>
        <taxon>Bacteria</taxon>
        <taxon>Pseudomonadati</taxon>
        <taxon>Bacteroidota</taxon>
        <taxon>Sphingobacteriia</taxon>
        <taxon>Sphingobacteriales</taxon>
        <taxon>environmental samples</taxon>
    </lineage>
</organism>
<name>A0A6J4K5Q8_9SPHI</name>
<dbReference type="InterPro" id="IPR029063">
    <property type="entry name" value="SAM-dependent_MTases_sf"/>
</dbReference>
<protein>
    <recommendedName>
        <fullName evidence="2">Class I SAM-dependent methyltransferase</fullName>
    </recommendedName>
</protein>
<dbReference type="Gene3D" id="3.40.50.150">
    <property type="entry name" value="Vaccinia Virus protein VP39"/>
    <property type="match status" value="1"/>
</dbReference>
<sequence length="227" mass="25873">MNTYNSAEQPDQNLYSNLYALALIQPLLQNYPFIPLTTSSIKPNNLAFLLNDVTLNQRKSILEFGSGISTILMGRLIRKNAMDCKIISVEHDKGWIEFVQGYIDKDGTNEAIQMIYAPLTSSENALDENAWYDTRVLEKSVQGIKFDMVVIDGPPAWEPNKDRARYPAFSFIWNRLCSKAVVCLDDANRDGEKDILAKWEGDYRIRFDYTGTLAYHVRGNAFNSLIK</sequence>